<gene>
    <name evidence="9" type="primary">Slamf1</name>
</gene>
<dbReference type="GO" id="GO:0009986">
    <property type="term" value="C:cell surface"/>
    <property type="evidence" value="ECO:0007669"/>
    <property type="project" value="InterPro"/>
</dbReference>
<evidence type="ECO:0000256" key="6">
    <source>
        <dbReference type="SAM" id="Phobius"/>
    </source>
</evidence>
<evidence type="ECO:0000259" key="8">
    <source>
        <dbReference type="PROSITE" id="PS50835"/>
    </source>
</evidence>
<dbReference type="GO" id="GO:0038023">
    <property type="term" value="F:signaling receptor activity"/>
    <property type="evidence" value="ECO:0007669"/>
    <property type="project" value="InterPro"/>
</dbReference>
<dbReference type="PANTHER" id="PTHR12080">
    <property type="entry name" value="SIGNALING LYMPHOCYTIC ACTIVATION MOLECULE"/>
    <property type="match status" value="1"/>
</dbReference>
<evidence type="ECO:0000256" key="1">
    <source>
        <dbReference type="ARBA" id="ARBA00004370"/>
    </source>
</evidence>
<dbReference type="GO" id="GO:0016020">
    <property type="term" value="C:membrane"/>
    <property type="evidence" value="ECO:0007669"/>
    <property type="project" value="UniProtKB-SubCell"/>
</dbReference>
<evidence type="ECO:0000256" key="2">
    <source>
        <dbReference type="ARBA" id="ARBA00022729"/>
    </source>
</evidence>
<evidence type="ECO:0000256" key="7">
    <source>
        <dbReference type="SAM" id="SignalP"/>
    </source>
</evidence>
<protein>
    <recommendedName>
        <fullName evidence="8">Ig-like domain-containing protein</fullName>
    </recommendedName>
</protein>
<reference evidence="9" key="1">
    <citation type="submission" date="2023-09" db="UniProtKB">
        <authorList>
            <consortium name="Ensembl"/>
        </authorList>
    </citation>
    <scope>IDENTIFICATION</scope>
</reference>
<evidence type="ECO:0000256" key="3">
    <source>
        <dbReference type="ARBA" id="ARBA00023136"/>
    </source>
</evidence>
<keyword evidence="6" id="KW-0812">Transmembrane</keyword>
<feature type="signal peptide" evidence="7">
    <location>
        <begin position="1"/>
        <end position="24"/>
    </location>
</feature>
<feature type="transmembrane region" description="Helical" evidence="6">
    <location>
        <begin position="243"/>
        <end position="265"/>
    </location>
</feature>
<accession>A0A8C0ZR97</accession>
<name>A0A8C0ZR97_CASCN</name>
<keyword evidence="4" id="KW-0325">Glycoprotein</keyword>
<evidence type="ECO:0000256" key="4">
    <source>
        <dbReference type="ARBA" id="ARBA00023180"/>
    </source>
</evidence>
<comment type="subcellular location">
    <subcellularLocation>
        <location evidence="1">Membrane</location>
    </subcellularLocation>
</comment>
<dbReference type="PROSITE" id="PS50835">
    <property type="entry name" value="IG_LIKE"/>
    <property type="match status" value="1"/>
</dbReference>
<keyword evidence="2 7" id="KW-0732">Signal</keyword>
<proteinExistence type="predicted"/>
<dbReference type="PANTHER" id="PTHR12080:SF49">
    <property type="entry name" value="SIGNALING LYMPHOCYTIC ACTIVATION MOLECULE"/>
    <property type="match status" value="1"/>
</dbReference>
<evidence type="ECO:0000313" key="9">
    <source>
        <dbReference type="Ensembl" id="ENSCCNP00000012737.1"/>
    </source>
</evidence>
<evidence type="ECO:0000256" key="5">
    <source>
        <dbReference type="SAM" id="MobiDB-lite"/>
    </source>
</evidence>
<keyword evidence="3 6" id="KW-0472">Membrane</keyword>
<feature type="domain" description="Ig-like" evidence="8">
    <location>
        <begin position="144"/>
        <end position="225"/>
    </location>
</feature>
<dbReference type="Ensembl" id="ENSCCNT00000016724.1">
    <property type="protein sequence ID" value="ENSCCNP00000012737.1"/>
    <property type="gene ID" value="ENSCCNG00000013226.1"/>
</dbReference>
<feature type="region of interest" description="Disordered" evidence="5">
    <location>
        <begin position="292"/>
        <end position="311"/>
    </location>
</feature>
<keyword evidence="6" id="KW-1133">Transmembrane helix</keyword>
<organism evidence="9">
    <name type="scientific">Castor canadensis</name>
    <name type="common">American beaver</name>
    <dbReference type="NCBI Taxonomy" id="51338"/>
    <lineage>
        <taxon>Eukaryota</taxon>
        <taxon>Metazoa</taxon>
        <taxon>Chordata</taxon>
        <taxon>Craniata</taxon>
        <taxon>Vertebrata</taxon>
        <taxon>Euteleostomi</taxon>
        <taxon>Mammalia</taxon>
        <taxon>Eutheria</taxon>
        <taxon>Euarchontoglires</taxon>
        <taxon>Glires</taxon>
        <taxon>Rodentia</taxon>
        <taxon>Castorimorpha</taxon>
        <taxon>Castoridae</taxon>
        <taxon>Castor</taxon>
    </lineage>
</organism>
<dbReference type="InterPro" id="IPR010407">
    <property type="entry name" value="Sig_lymph_act_molc_N"/>
</dbReference>
<dbReference type="GO" id="GO:0046649">
    <property type="term" value="P:lymphocyte activation"/>
    <property type="evidence" value="ECO:0007669"/>
    <property type="project" value="InterPro"/>
</dbReference>
<dbReference type="Gene3D" id="2.60.40.10">
    <property type="entry name" value="Immunoglobulins"/>
    <property type="match status" value="2"/>
</dbReference>
<sequence>MDPKGILSLSLLLFLSLAFELSYGTGEGVMNCPRILQQLGSNTMLPLTHERIDKSMNKSLHIVVTMAKSRDSSVKKKIVSLRPSEVDSLHYLEAGYQFHLENLSLGILRSRKENEGWYLMSLEENVSVQHFCVELKLYEKVSTPEIKVINRTQENENGTCSLLLACTVEKGDHVAYTWNNEAGSPLLSPGNNSHLLHFTLDLQHADAIYICTVSNPISNGSQAFNPWHLCIPDSSGEAGSRQWGLYAGLFLGGIVGVVMIIEVVIQLLSRRGKANHFQPPKEEKSLTIYAQVQKSGPAQKEPEPLPDQDPCTTIYVAATEPVLESIQEQNPITVYASVTLPES</sequence>
<dbReference type="InterPro" id="IPR013783">
    <property type="entry name" value="Ig-like_fold"/>
</dbReference>
<dbReference type="Pfam" id="PF06214">
    <property type="entry name" value="SLAM"/>
    <property type="match status" value="1"/>
</dbReference>
<dbReference type="AlphaFoldDB" id="A0A8C0ZR97"/>
<feature type="chain" id="PRO_5034750538" description="Ig-like domain-containing protein" evidence="7">
    <location>
        <begin position="25"/>
        <end position="343"/>
    </location>
</feature>
<dbReference type="InterPro" id="IPR015631">
    <property type="entry name" value="CD2/SLAM_rcpt"/>
</dbReference>
<dbReference type="InterPro" id="IPR007110">
    <property type="entry name" value="Ig-like_dom"/>
</dbReference>